<evidence type="ECO:0000313" key="3">
    <source>
        <dbReference type="EMBL" id="TBN49653.1"/>
    </source>
</evidence>
<dbReference type="InterPro" id="IPR002156">
    <property type="entry name" value="RNaseH_domain"/>
</dbReference>
<evidence type="ECO:0000256" key="1">
    <source>
        <dbReference type="SAM" id="MobiDB-lite"/>
    </source>
</evidence>
<proteinExistence type="predicted"/>
<evidence type="ECO:0000259" key="2">
    <source>
        <dbReference type="PROSITE" id="PS50879"/>
    </source>
</evidence>
<comment type="caution">
    <text evidence="3">The sequence shown here is derived from an EMBL/GenBank/DDBJ whole genome shotgun (WGS) entry which is preliminary data.</text>
</comment>
<accession>A0ABY1YKF9</accession>
<feature type="domain" description="RNase H type-1" evidence="2">
    <location>
        <begin position="71"/>
        <end position="223"/>
    </location>
</feature>
<organism evidence="3 4">
    <name type="scientific">Paracoccus sediminis</name>
    <dbReference type="NCBI Taxonomy" id="1214787"/>
    <lineage>
        <taxon>Bacteria</taxon>
        <taxon>Pseudomonadati</taxon>
        <taxon>Pseudomonadota</taxon>
        <taxon>Alphaproteobacteria</taxon>
        <taxon>Rhodobacterales</taxon>
        <taxon>Paracoccaceae</taxon>
        <taxon>Paracoccus</taxon>
    </lineage>
</organism>
<feature type="region of interest" description="Disordered" evidence="1">
    <location>
        <begin position="1"/>
        <end position="25"/>
    </location>
</feature>
<dbReference type="SUPFAM" id="SSF53098">
    <property type="entry name" value="Ribonuclease H-like"/>
    <property type="match status" value="1"/>
</dbReference>
<dbReference type="Proteomes" id="UP000292859">
    <property type="component" value="Unassembled WGS sequence"/>
</dbReference>
<sequence>MPRPTRKRWRDEQATGGGTLGPATLLSARQSGTTMHNRYPEAVTREVGDHIILSPASYINAQDTVPGNFAHKEQVVVYIAAGSYAPAASLAAFSVLLVKGDRCGNPLAPALSFTGRSSAFTTDQRMVLLGSRQALKSLKDSSHLPALVRSDIQTLVGGLEKWMSGWKRNGWRTSSKKPVASVDLWQDIDALCGPLSVRAEKVKAGTGDPWHERCTHALAAALETAVAEWQAQK</sequence>
<keyword evidence="4" id="KW-1185">Reference proteome</keyword>
<dbReference type="PROSITE" id="PS50879">
    <property type="entry name" value="RNASE_H_1"/>
    <property type="match status" value="1"/>
</dbReference>
<dbReference type="Gene3D" id="3.30.420.10">
    <property type="entry name" value="Ribonuclease H-like superfamily/Ribonuclease H"/>
    <property type="match status" value="1"/>
</dbReference>
<dbReference type="InterPro" id="IPR036397">
    <property type="entry name" value="RNaseH_sf"/>
</dbReference>
<dbReference type="Pfam" id="PF00075">
    <property type="entry name" value="RNase_H"/>
    <property type="match status" value="1"/>
</dbReference>
<dbReference type="InterPro" id="IPR012337">
    <property type="entry name" value="RNaseH-like_sf"/>
</dbReference>
<protein>
    <recommendedName>
        <fullName evidence="2">RNase H type-1 domain-containing protein</fullName>
    </recommendedName>
</protein>
<reference evidence="3 4" key="1">
    <citation type="submission" date="2019-02" db="EMBL/GenBank/DDBJ databases">
        <authorList>
            <person name="Zhang G."/>
        </authorList>
    </citation>
    <scope>NUCLEOTIDE SEQUENCE [LARGE SCALE GENOMIC DNA]</scope>
    <source>
        <strain evidence="3 4">CMB17</strain>
    </source>
</reference>
<dbReference type="EMBL" id="SIRL01000007">
    <property type="protein sequence ID" value="TBN49653.1"/>
    <property type="molecule type" value="Genomic_DNA"/>
</dbReference>
<name>A0ABY1YKF9_9RHOB</name>
<evidence type="ECO:0000313" key="4">
    <source>
        <dbReference type="Proteomes" id="UP000292859"/>
    </source>
</evidence>
<gene>
    <name evidence="3" type="ORF">EYF88_11340</name>
</gene>